<dbReference type="FunCoup" id="A8X9A9">
    <property type="interactions" value="1089"/>
</dbReference>
<dbReference type="Gene3D" id="3.20.20.80">
    <property type="entry name" value="Glycosidases"/>
    <property type="match status" value="1"/>
</dbReference>
<evidence type="ECO:0000256" key="2">
    <source>
        <dbReference type="ARBA" id="ARBA00006285"/>
    </source>
</evidence>
<dbReference type="GeneID" id="8578884"/>
<feature type="domain" description="Glycoside hydrolase family 20 catalytic" evidence="7">
    <location>
        <begin position="192"/>
        <end position="363"/>
    </location>
</feature>
<evidence type="ECO:0000259" key="7">
    <source>
        <dbReference type="Pfam" id="PF00728"/>
    </source>
</evidence>
<dbReference type="Pfam" id="PF00728">
    <property type="entry name" value="Glyco_hydro_20"/>
    <property type="match status" value="1"/>
</dbReference>
<dbReference type="FunFam" id="3.20.20.80:FF:000222">
    <property type="entry name" value="Hexosaminidase"/>
    <property type="match status" value="1"/>
</dbReference>
<name>A8X9A9_CAEBR</name>
<reference evidence="8 9" key="1">
    <citation type="journal article" date="2003" name="PLoS Biol.">
        <title>The genome sequence of Caenorhabditis briggsae: a platform for comparative genomics.</title>
        <authorList>
            <person name="Stein L.D."/>
            <person name="Bao Z."/>
            <person name="Blasiar D."/>
            <person name="Blumenthal T."/>
            <person name="Brent M.R."/>
            <person name="Chen N."/>
            <person name="Chinwalla A."/>
            <person name="Clarke L."/>
            <person name="Clee C."/>
            <person name="Coghlan A."/>
            <person name="Coulson A."/>
            <person name="D'Eustachio P."/>
            <person name="Fitch D.H."/>
            <person name="Fulton L.A."/>
            <person name="Fulton R.E."/>
            <person name="Griffiths-Jones S."/>
            <person name="Harris T.W."/>
            <person name="Hillier L.W."/>
            <person name="Kamath R."/>
            <person name="Kuwabara P.E."/>
            <person name="Mardis E.R."/>
            <person name="Marra M.A."/>
            <person name="Miner T.L."/>
            <person name="Minx P."/>
            <person name="Mullikin J.C."/>
            <person name="Plumb R.W."/>
            <person name="Rogers J."/>
            <person name="Schein J.E."/>
            <person name="Sohrmann M."/>
            <person name="Spieth J."/>
            <person name="Stajich J.E."/>
            <person name="Wei C."/>
            <person name="Willey D."/>
            <person name="Wilson R.K."/>
            <person name="Durbin R."/>
            <person name="Waterston R.H."/>
        </authorList>
    </citation>
    <scope>NUCLEOTIDE SEQUENCE [LARGE SCALE GENOMIC DNA]</scope>
    <source>
        <strain evidence="8 9">AF16</strain>
    </source>
</reference>
<keyword evidence="6" id="KW-0812">Transmembrane</keyword>
<evidence type="ECO:0000313" key="10">
    <source>
        <dbReference type="WormBase" id="CBG09350"/>
    </source>
</evidence>
<dbReference type="GO" id="GO:0015929">
    <property type="term" value="F:hexosaminidase activity"/>
    <property type="evidence" value="ECO:0000318"/>
    <property type="project" value="GO_Central"/>
</dbReference>
<dbReference type="WormBase" id="CBG09350">
    <property type="protein sequence ID" value="CBP46197"/>
    <property type="gene ID" value="WBGene00030949"/>
    <property type="gene designation" value="Cbr-hex-2"/>
</dbReference>
<dbReference type="InterPro" id="IPR017853">
    <property type="entry name" value="GH"/>
</dbReference>
<feature type="region of interest" description="Disordered" evidence="5">
    <location>
        <begin position="80"/>
        <end position="115"/>
    </location>
</feature>
<evidence type="ECO:0000256" key="6">
    <source>
        <dbReference type="SAM" id="Phobius"/>
    </source>
</evidence>
<evidence type="ECO:0000256" key="1">
    <source>
        <dbReference type="ARBA" id="ARBA00001231"/>
    </source>
</evidence>
<dbReference type="PANTHER" id="PTHR21040">
    <property type="entry name" value="BCDNA.GH04120"/>
    <property type="match status" value="1"/>
</dbReference>
<reference evidence="8 9" key="2">
    <citation type="journal article" date="2011" name="PLoS Genet.">
        <title>Caenorhabditis briggsae recombinant inbred line genotypes reveal inter-strain incompatibility and the evolution of recombination.</title>
        <authorList>
            <person name="Ross J.A."/>
            <person name="Koboldt D.C."/>
            <person name="Staisch J.E."/>
            <person name="Chamberlin H.M."/>
            <person name="Gupta B.P."/>
            <person name="Miller R.D."/>
            <person name="Baird S.E."/>
            <person name="Haag E.S."/>
        </authorList>
    </citation>
    <scope>NUCLEOTIDE SEQUENCE [LARGE SCALE GENOMIC DNA]</scope>
    <source>
        <strain evidence="8 9">AF16</strain>
    </source>
</reference>
<dbReference type="STRING" id="6238.A8X9A9"/>
<sequence>MCSIRKRHIWKSRIFVKVEANNNTVLPFIKCKKMFPIRCIRRRSMDFILKGVILTTICLFIVHMTSSYPKGGISQRTLDSMQNQQQTPVPVKKRENFEESIDSNVEQQSKKDNPFVAQPTVKSLQPAAKMDRPSREEEFYKNVIIHFDLKGAPPKVDYFLEMLRLIAKGGATGILLEWEDMFPWTGKLEQFKNTDAYSDDDVDSILNEAKNLKLDVIPLVQTFGHLEWILKYEEMRKFRENDAYPQVLCLGNEEGVEYVKEMIRQVVKKHSKYGIPFFHIGADEAFEFGVCQESLDWIKKNGKTGGKQLLALAHLKAIAEFAKQEINADAQILAWHDMLKDFDPRLIKNLELGQIVQPVVWDYSENIITLNDYIFSTLADNFPTMWASSAYKGANYPSASASEVRHYETNNRNWIKTKQAQERKFKNGLQGIIITGWQRYDHLAGLCETLPIGTASMMLQMQIALNAPSTDMETTRRQAGKLLGCQGFNVDGVTIVSNQCNYKGFQTYVIYQSEVPNLFSRINGELGKNHHLMGWANRYNKKYNISQNWYHKEMLPFVQSLVQQYERVENDLRASMKDLFFDNTIDEFIYENLGEMSEKLHGYVDEIQRLDKLRAWPKRHFPIRK</sequence>
<accession>A8X9A9</accession>
<dbReference type="OMA" id="GWANRYN"/>
<evidence type="ECO:0000256" key="4">
    <source>
        <dbReference type="ARBA" id="ARBA00022801"/>
    </source>
</evidence>
<comment type="similarity">
    <text evidence="2">Belongs to the glycosyl hydrolase 20 family.</text>
</comment>
<dbReference type="AlphaFoldDB" id="A8X9A9"/>
<dbReference type="PANTHER" id="PTHR21040:SF4">
    <property type="entry name" value="BETA-N-ACETYLHEXOSAMINIDASE"/>
    <property type="match status" value="1"/>
</dbReference>
<dbReference type="eggNOG" id="ENOG502QRCP">
    <property type="taxonomic scope" value="Eukaryota"/>
</dbReference>
<dbReference type="CTD" id="8578884"/>
<keyword evidence="6" id="KW-1133">Transmembrane helix</keyword>
<feature type="transmembrane region" description="Helical" evidence="6">
    <location>
        <begin position="47"/>
        <end position="66"/>
    </location>
</feature>
<evidence type="ECO:0000313" key="8">
    <source>
        <dbReference type="EMBL" id="CAP29221.1"/>
    </source>
</evidence>
<organism evidence="8 9">
    <name type="scientific">Caenorhabditis briggsae</name>
    <dbReference type="NCBI Taxonomy" id="6238"/>
    <lineage>
        <taxon>Eukaryota</taxon>
        <taxon>Metazoa</taxon>
        <taxon>Ecdysozoa</taxon>
        <taxon>Nematoda</taxon>
        <taxon>Chromadorea</taxon>
        <taxon>Rhabditida</taxon>
        <taxon>Rhabditina</taxon>
        <taxon>Rhabditomorpha</taxon>
        <taxon>Rhabditoidea</taxon>
        <taxon>Rhabditidae</taxon>
        <taxon>Peloderinae</taxon>
        <taxon>Caenorhabditis</taxon>
    </lineage>
</organism>
<dbReference type="SUPFAM" id="SSF51445">
    <property type="entry name" value="(Trans)glycosidases"/>
    <property type="match status" value="1"/>
</dbReference>
<evidence type="ECO:0000313" key="9">
    <source>
        <dbReference type="Proteomes" id="UP000008549"/>
    </source>
</evidence>
<dbReference type="EMBL" id="HE600954">
    <property type="protein sequence ID" value="CAP29221.1"/>
    <property type="molecule type" value="Genomic_DNA"/>
</dbReference>
<evidence type="ECO:0000256" key="3">
    <source>
        <dbReference type="ARBA" id="ARBA00012663"/>
    </source>
</evidence>
<gene>
    <name evidence="10" type="primary">hex-2</name>
    <name evidence="8" type="synonym">Cbr-hex-2</name>
    <name evidence="10" type="ORF">CBG09350</name>
    <name evidence="8" type="ORF">CBG_09350</name>
</gene>
<dbReference type="Proteomes" id="UP000008549">
    <property type="component" value="Unassembled WGS sequence"/>
</dbReference>
<keyword evidence="4" id="KW-0378">Hydrolase</keyword>
<dbReference type="KEGG" id="cbr:CBG_09350"/>
<dbReference type="HOGENOM" id="CLU_019666_1_0_1"/>
<keyword evidence="6" id="KW-0472">Membrane</keyword>
<dbReference type="EC" id="3.2.1.52" evidence="3"/>
<keyword evidence="9" id="KW-1185">Reference proteome</keyword>
<dbReference type="InParanoid" id="A8X9A9"/>
<dbReference type="InterPro" id="IPR015883">
    <property type="entry name" value="Glyco_hydro_20_cat"/>
</dbReference>
<proteinExistence type="inferred from homology"/>
<protein>
    <recommendedName>
        <fullName evidence="3">beta-N-acetylhexosaminidase</fullName>
        <ecNumber evidence="3">3.2.1.52</ecNumber>
    </recommendedName>
</protein>
<dbReference type="GO" id="GO:0005975">
    <property type="term" value="P:carbohydrate metabolic process"/>
    <property type="evidence" value="ECO:0007669"/>
    <property type="project" value="InterPro"/>
</dbReference>
<dbReference type="CDD" id="cd06565">
    <property type="entry name" value="GH20_GcnA-like"/>
    <property type="match status" value="1"/>
</dbReference>
<comment type="catalytic activity">
    <reaction evidence="1">
        <text>Hydrolysis of terminal non-reducing N-acetyl-D-hexosamine residues in N-acetyl-beta-D-hexosaminides.</text>
        <dbReference type="EC" id="3.2.1.52"/>
    </reaction>
</comment>
<dbReference type="RefSeq" id="XP_002636889.1">
    <property type="nucleotide sequence ID" value="XM_002636843.1"/>
</dbReference>
<evidence type="ECO:0000256" key="5">
    <source>
        <dbReference type="SAM" id="MobiDB-lite"/>
    </source>
</evidence>
<dbReference type="GO" id="GO:0004563">
    <property type="term" value="F:beta-N-acetylhexosaminidase activity"/>
    <property type="evidence" value="ECO:0007669"/>
    <property type="project" value="UniProtKB-EC"/>
</dbReference>
<dbReference type="InterPro" id="IPR038901">
    <property type="entry name" value="HEXDC-like"/>
</dbReference>